<protein>
    <recommendedName>
        <fullName evidence="3">Phospholipid/glycerol acyltransferase domain-containing protein</fullName>
    </recommendedName>
</protein>
<evidence type="ECO:0000313" key="5">
    <source>
        <dbReference type="Proteomes" id="UP000835052"/>
    </source>
</evidence>
<dbReference type="Pfam" id="PF16076">
    <property type="entry name" value="Acyltransf_C"/>
    <property type="match status" value="1"/>
</dbReference>
<keyword evidence="2" id="KW-1133">Transmembrane helix</keyword>
<feature type="transmembrane region" description="Helical" evidence="2">
    <location>
        <begin position="37"/>
        <end position="58"/>
    </location>
</feature>
<evidence type="ECO:0000256" key="1">
    <source>
        <dbReference type="SAM" id="MobiDB-lite"/>
    </source>
</evidence>
<accession>A0A8S1GSH4</accession>
<reference evidence="4" key="1">
    <citation type="submission" date="2020-10" db="EMBL/GenBank/DDBJ databases">
        <authorList>
            <person name="Kikuchi T."/>
        </authorList>
    </citation>
    <scope>NUCLEOTIDE SEQUENCE</scope>
    <source>
        <strain evidence="4">NKZ352</strain>
    </source>
</reference>
<feature type="transmembrane region" description="Helical" evidence="2">
    <location>
        <begin position="79"/>
        <end position="99"/>
    </location>
</feature>
<dbReference type="SMART" id="SM00563">
    <property type="entry name" value="PlsC"/>
    <property type="match status" value="1"/>
</dbReference>
<dbReference type="Proteomes" id="UP000835052">
    <property type="component" value="Unassembled WGS sequence"/>
</dbReference>
<dbReference type="InterPro" id="IPR036259">
    <property type="entry name" value="MFS_trans_sf"/>
</dbReference>
<dbReference type="InterPro" id="IPR040035">
    <property type="entry name" value="TMEM180"/>
</dbReference>
<feature type="region of interest" description="Disordered" evidence="1">
    <location>
        <begin position="204"/>
        <end position="227"/>
    </location>
</feature>
<organism evidence="4 5">
    <name type="scientific">Caenorhabditis auriculariae</name>
    <dbReference type="NCBI Taxonomy" id="2777116"/>
    <lineage>
        <taxon>Eukaryota</taxon>
        <taxon>Metazoa</taxon>
        <taxon>Ecdysozoa</taxon>
        <taxon>Nematoda</taxon>
        <taxon>Chromadorea</taxon>
        <taxon>Rhabditida</taxon>
        <taxon>Rhabditina</taxon>
        <taxon>Rhabditomorpha</taxon>
        <taxon>Rhabditoidea</taxon>
        <taxon>Rhabditidae</taxon>
        <taxon>Peloderinae</taxon>
        <taxon>Caenorhabditis</taxon>
    </lineage>
</organism>
<feature type="transmembrane region" description="Helical" evidence="2">
    <location>
        <begin position="9"/>
        <end position="31"/>
    </location>
</feature>
<gene>
    <name evidence="4" type="ORF">CAUJ_LOCUS2415</name>
</gene>
<evidence type="ECO:0000256" key="2">
    <source>
        <dbReference type="SAM" id="Phobius"/>
    </source>
</evidence>
<dbReference type="PANTHER" id="PTHR28658">
    <property type="entry name" value="TRANSMEMBRANE PROTEIN 180"/>
    <property type="match status" value="1"/>
</dbReference>
<evidence type="ECO:0000313" key="4">
    <source>
        <dbReference type="EMBL" id="CAD6186496.1"/>
    </source>
</evidence>
<feature type="domain" description="Phospholipid/glycerol acyltransferase" evidence="3">
    <location>
        <begin position="600"/>
        <end position="748"/>
    </location>
</feature>
<keyword evidence="2" id="KW-0812">Transmembrane</keyword>
<dbReference type="SUPFAM" id="SSF103473">
    <property type="entry name" value="MFS general substrate transporter"/>
    <property type="match status" value="1"/>
</dbReference>
<sequence length="877" mass="98608">MRLRINSPLVALGCGQFALSLMQVMFMFYYVKVYLNVFHVPNVWFNIAQGLFMVWNAINDPIFGYVQDTPGFWLNSRTAVIKFFAPFLVSSFVFMWIPWRTTGSTLEGIHLVLSLFLYDAFFSAIGVAWSALFADSTKDPQLRVSAMKYSQISILLSVNIISITEKLSFSLERFGVFQIITVVVALLALGCLYTAGSLRTTSFPRNRRKTGDTEALMSSRDDSDNEPIIEKKKGTDLSFAWETTKQIVKEKDFLAIIAANFLHNIRSVAHLNFASIATEVVIPQSILAKGSIQLSIFLRNRHSGASASSDFQRELRVQTRRLPRHDPHLDTAFASYFGGLLIDGRPGKVAPLLLINKDHSSEPVFGIARERRISSGAIFPGRSSMGRPRKYPFQSSSILFSCCNLPRDPFLFYVTVHSIAPLFNIVLSDFIDDDASRHSRKTGVSSVVFSLNALFVKPAQSLAPIVIVYVLNFYGYQDYLTSKIASNSLQNAMTVVLFATPFFVGGLQPEMLLTLAVTVDGLKAWVPCSLLSLSMVPYASAALAAGAVSTVLPDRLAQKLDNTLYRGYMRLCLFVFENLSGVQLKLYGDVQGLKEKPEKALVLSNHQTNVDWAVLVMLAARQGVDGNEAGFRVMVKQAIHFVPLFGWYIFQHGYIYVRRFGDFVGEPVLRQLRWLNELEDPYWLLVFPEGTRFTRKKPQLIASSQEFCRRQGRKELEDVLCPRSGGIQMALERLGTLDAVYDVTVAYGQTRFTGRRGLAPGMFEFVCGPLAGRSLHVHVKRFDVKEVPKDKEGLRNWMFERYEQKDKMMATFLEKGEFPEASESPAAVSIWRTLPPTALFCAALAAPFYFSRVKQLYIYTIASSPLLIAWLHLRKCV</sequence>
<dbReference type="AlphaFoldDB" id="A0A8S1GSH4"/>
<dbReference type="CDD" id="cd07990">
    <property type="entry name" value="LPLAT_LCLAT1-like"/>
    <property type="match status" value="1"/>
</dbReference>
<feature type="transmembrane region" description="Helical" evidence="2">
    <location>
        <begin position="176"/>
        <end position="198"/>
    </location>
</feature>
<dbReference type="Pfam" id="PF13347">
    <property type="entry name" value="MFS_2"/>
    <property type="match status" value="1"/>
</dbReference>
<dbReference type="SUPFAM" id="SSF69593">
    <property type="entry name" value="Glycerol-3-phosphate (1)-acyltransferase"/>
    <property type="match status" value="1"/>
</dbReference>
<dbReference type="Pfam" id="PF01553">
    <property type="entry name" value="Acyltransferase"/>
    <property type="match status" value="1"/>
</dbReference>
<dbReference type="GO" id="GO:0016746">
    <property type="term" value="F:acyltransferase activity"/>
    <property type="evidence" value="ECO:0007669"/>
    <property type="project" value="InterPro"/>
</dbReference>
<dbReference type="InterPro" id="IPR032098">
    <property type="entry name" value="Acyltransf_C"/>
</dbReference>
<name>A0A8S1GSH4_9PELO</name>
<dbReference type="OrthoDB" id="189226at2759"/>
<dbReference type="InterPro" id="IPR002123">
    <property type="entry name" value="Plipid/glycerol_acylTrfase"/>
</dbReference>
<keyword evidence="5" id="KW-1185">Reference proteome</keyword>
<evidence type="ECO:0000259" key="3">
    <source>
        <dbReference type="SMART" id="SM00563"/>
    </source>
</evidence>
<dbReference type="EMBL" id="CAJGYM010000004">
    <property type="protein sequence ID" value="CAD6186496.1"/>
    <property type="molecule type" value="Genomic_DNA"/>
</dbReference>
<keyword evidence="2" id="KW-0472">Membrane</keyword>
<comment type="caution">
    <text evidence="4">The sequence shown here is derived from an EMBL/GenBank/DDBJ whole genome shotgun (WGS) entry which is preliminary data.</text>
</comment>
<proteinExistence type="predicted"/>
<dbReference type="PANTHER" id="PTHR28658:SF1">
    <property type="entry name" value="MAJOR FACILITATOR SUPERFAMILY DOMAIN CONTAINING 13B"/>
    <property type="match status" value="1"/>
</dbReference>
<feature type="transmembrane region" description="Helical" evidence="2">
    <location>
        <begin position="111"/>
        <end position="134"/>
    </location>
</feature>